<keyword evidence="3 6" id="KW-0812">Transmembrane</keyword>
<keyword evidence="5 6" id="KW-0472">Membrane</keyword>
<dbReference type="EMBL" id="CP144374">
    <property type="protein sequence ID" value="XCH48152.1"/>
    <property type="molecule type" value="Genomic_DNA"/>
</dbReference>
<evidence type="ECO:0000256" key="3">
    <source>
        <dbReference type="ARBA" id="ARBA00022692"/>
    </source>
</evidence>
<feature type="transmembrane region" description="Helical" evidence="6">
    <location>
        <begin position="36"/>
        <end position="53"/>
    </location>
</feature>
<dbReference type="GO" id="GO:0005315">
    <property type="term" value="F:phosphate transmembrane transporter activity"/>
    <property type="evidence" value="ECO:0007669"/>
    <property type="project" value="InterPro"/>
</dbReference>
<dbReference type="AlphaFoldDB" id="A0AAU8H022"/>
<reference evidence="7" key="1">
    <citation type="submission" date="2024-01" db="EMBL/GenBank/DDBJ databases">
        <title>The first autotrophic representatives of the genus Thermodesulfovibrio.</title>
        <authorList>
            <person name="Maltseva A.I."/>
            <person name="Elcheninov A.G."/>
            <person name="Kublanov I.V."/>
            <person name="Lebedinsky A.V."/>
            <person name="Frolov E.N."/>
        </authorList>
    </citation>
    <scope>NUCLEOTIDE SEQUENCE</scope>
    <source>
        <strain evidence="7">3462-1</strain>
    </source>
</reference>
<protein>
    <submittedName>
        <fullName evidence="7">Inorganic phosphate transporter</fullName>
    </submittedName>
</protein>
<evidence type="ECO:0000256" key="1">
    <source>
        <dbReference type="ARBA" id="ARBA00004141"/>
    </source>
</evidence>
<dbReference type="GO" id="GO:0016020">
    <property type="term" value="C:membrane"/>
    <property type="evidence" value="ECO:0007669"/>
    <property type="project" value="UniProtKB-SubCell"/>
</dbReference>
<feature type="transmembrane region" description="Helical" evidence="6">
    <location>
        <begin position="120"/>
        <end position="143"/>
    </location>
</feature>
<evidence type="ECO:0000256" key="6">
    <source>
        <dbReference type="SAM" id="Phobius"/>
    </source>
</evidence>
<sequence length="191" mass="20589">MTEIAVLVSFLIAFCVGSNDASNALSICVGSGIIKLKRAILLFGGLVFVGIMLQGSKVMKTVGKNLVDVNLSILIVSMTVSAFLIIFSNWRKLPLSTHQVIIGSLIDSAVAAGVNVNFSAFLKIVISWVISPFMAVGFSFVFYKVLEKTISKFSFFQIERILKVLLLLSGFLISYNTGANELATVLGPDNT</sequence>
<dbReference type="PANTHER" id="PTHR11101">
    <property type="entry name" value="PHOSPHATE TRANSPORTER"/>
    <property type="match status" value="1"/>
</dbReference>
<evidence type="ECO:0000256" key="4">
    <source>
        <dbReference type="ARBA" id="ARBA00022989"/>
    </source>
</evidence>
<dbReference type="RefSeq" id="WP_353685806.1">
    <property type="nucleotide sequence ID" value="NZ_CP144374.1"/>
</dbReference>
<dbReference type="InterPro" id="IPR001204">
    <property type="entry name" value="Phos_transporter"/>
</dbReference>
<dbReference type="PANTHER" id="PTHR11101:SF80">
    <property type="entry name" value="PHOSPHATE TRANSPORTER"/>
    <property type="match status" value="1"/>
</dbReference>
<dbReference type="Pfam" id="PF01384">
    <property type="entry name" value="PHO4"/>
    <property type="match status" value="1"/>
</dbReference>
<accession>A0AAU8H022</accession>
<proteinExistence type="predicted"/>
<keyword evidence="2" id="KW-0813">Transport</keyword>
<evidence type="ECO:0000256" key="2">
    <source>
        <dbReference type="ARBA" id="ARBA00022448"/>
    </source>
</evidence>
<dbReference type="KEGG" id="tob:V4D31_07385"/>
<keyword evidence="4 6" id="KW-1133">Transmembrane helix</keyword>
<feature type="transmembrane region" description="Helical" evidence="6">
    <location>
        <begin position="65"/>
        <end position="87"/>
    </location>
</feature>
<evidence type="ECO:0000256" key="5">
    <source>
        <dbReference type="ARBA" id="ARBA00023136"/>
    </source>
</evidence>
<name>A0AAU8H022_9BACT</name>
<organism evidence="7">
    <name type="scientific">Thermodesulfovibrio obliviosus</name>
    <dbReference type="NCBI Taxonomy" id="3118332"/>
    <lineage>
        <taxon>Bacteria</taxon>
        <taxon>Pseudomonadati</taxon>
        <taxon>Nitrospirota</taxon>
        <taxon>Thermodesulfovibrionia</taxon>
        <taxon>Thermodesulfovibrionales</taxon>
        <taxon>Thermodesulfovibrionaceae</taxon>
        <taxon>Thermodesulfovibrio</taxon>
    </lineage>
</organism>
<feature type="transmembrane region" description="Helical" evidence="6">
    <location>
        <begin position="164"/>
        <end position="186"/>
    </location>
</feature>
<comment type="subcellular location">
    <subcellularLocation>
        <location evidence="1">Membrane</location>
        <topology evidence="1">Multi-pass membrane protein</topology>
    </subcellularLocation>
</comment>
<evidence type="ECO:0000313" key="7">
    <source>
        <dbReference type="EMBL" id="XCH48152.1"/>
    </source>
</evidence>
<gene>
    <name evidence="7" type="ORF">V4D31_07385</name>
</gene>
<dbReference type="GO" id="GO:0035435">
    <property type="term" value="P:phosphate ion transmembrane transport"/>
    <property type="evidence" value="ECO:0007669"/>
    <property type="project" value="TreeGrafter"/>
</dbReference>